<evidence type="ECO:0000256" key="1">
    <source>
        <dbReference type="SAM" id="Phobius"/>
    </source>
</evidence>
<protein>
    <recommendedName>
        <fullName evidence="4">G protein-coupled receptor 160</fullName>
    </recommendedName>
</protein>
<proteinExistence type="predicted"/>
<evidence type="ECO:0008006" key="4">
    <source>
        <dbReference type="Google" id="ProtNLM"/>
    </source>
</evidence>
<name>A0A3Q1IJW1_ANATE</name>
<keyword evidence="1" id="KW-0472">Membrane</keyword>
<dbReference type="InParanoid" id="A0A3Q1IJW1"/>
<feature type="transmembrane region" description="Helical" evidence="1">
    <location>
        <begin position="38"/>
        <end position="57"/>
    </location>
</feature>
<dbReference type="PANTHER" id="PTHR15573">
    <property type="entry name" value="G-PROTEIN COUPLED RECEPTOR 160-RELATED"/>
    <property type="match status" value="1"/>
</dbReference>
<sequence length="374" mass="42509">MLPELSPSLETSHDTKMLAIIKQWQEGFPCQTINTDKYLFLILLKLVLDTVAFCLCCRKFYTSFLSMCSLSIVIADAVMAFGVAAMWFEGAERSLASLCFLLANASAIYGALPLPMMCLGLLDYGLGNTLNVNQTDICKHLRNVVLTLLVWIQAFIYAFSSVKAELIELDYVMGIKALVCAVEESAMINYFVLVLFSILIFSILPFWSRIPQWVKEADRLHEVREEQENHRSDILFISTTYSETQSGGDIYLYESIKPRPPLWFSLTLGFGIFWMPYLIVTVACLTYGFGVPAYVTVNLLWLECTNSLLLGVIFWIKSKTLGPYINQPENVCLWHVYCKECKQENVCKCIKRQSVMDSGLNICKYLQKSVYILT</sequence>
<keyword evidence="3" id="KW-1185">Reference proteome</keyword>
<dbReference type="AlphaFoldDB" id="A0A3Q1IJW1"/>
<dbReference type="PANTHER" id="PTHR15573:SF0">
    <property type="entry name" value="G-PROTEIN COUPLED RECEPTOR 160-RELATED"/>
    <property type="match status" value="1"/>
</dbReference>
<evidence type="ECO:0000313" key="2">
    <source>
        <dbReference type="Ensembl" id="ENSATEP00000017998.2"/>
    </source>
</evidence>
<dbReference type="OrthoDB" id="8538408at2759"/>
<dbReference type="GO" id="GO:0005886">
    <property type="term" value="C:plasma membrane"/>
    <property type="evidence" value="ECO:0007669"/>
    <property type="project" value="TreeGrafter"/>
</dbReference>
<keyword evidence="1" id="KW-1133">Transmembrane helix</keyword>
<dbReference type="InterPro" id="IPR042353">
    <property type="entry name" value="GPR160"/>
</dbReference>
<evidence type="ECO:0000313" key="3">
    <source>
        <dbReference type="Proteomes" id="UP000265040"/>
    </source>
</evidence>
<organism evidence="2 3">
    <name type="scientific">Anabas testudineus</name>
    <name type="common">Climbing perch</name>
    <name type="synonym">Anthias testudineus</name>
    <dbReference type="NCBI Taxonomy" id="64144"/>
    <lineage>
        <taxon>Eukaryota</taxon>
        <taxon>Metazoa</taxon>
        <taxon>Chordata</taxon>
        <taxon>Craniata</taxon>
        <taxon>Vertebrata</taxon>
        <taxon>Euteleostomi</taxon>
        <taxon>Actinopterygii</taxon>
        <taxon>Neopterygii</taxon>
        <taxon>Teleostei</taxon>
        <taxon>Neoteleostei</taxon>
        <taxon>Acanthomorphata</taxon>
        <taxon>Anabantaria</taxon>
        <taxon>Anabantiformes</taxon>
        <taxon>Anabantoidei</taxon>
        <taxon>Anabantidae</taxon>
        <taxon>Anabas</taxon>
    </lineage>
</organism>
<feature type="transmembrane region" description="Helical" evidence="1">
    <location>
        <begin position="94"/>
        <end position="122"/>
    </location>
</feature>
<reference evidence="2" key="1">
    <citation type="submission" date="2021-04" db="EMBL/GenBank/DDBJ databases">
        <authorList>
            <consortium name="Wellcome Sanger Institute Data Sharing"/>
        </authorList>
    </citation>
    <scope>NUCLEOTIDE SEQUENCE [LARGE SCALE GENOMIC DNA]</scope>
</reference>
<reference evidence="2" key="2">
    <citation type="submission" date="2025-08" db="UniProtKB">
        <authorList>
            <consortium name="Ensembl"/>
        </authorList>
    </citation>
    <scope>IDENTIFICATION</scope>
</reference>
<feature type="transmembrane region" description="Helical" evidence="1">
    <location>
        <begin position="262"/>
        <end position="289"/>
    </location>
</feature>
<accession>A0A3Q1IJW1</accession>
<dbReference type="GeneTree" id="ENSGT00940000171598"/>
<feature type="transmembrane region" description="Helical" evidence="1">
    <location>
        <begin position="187"/>
        <end position="207"/>
    </location>
</feature>
<reference evidence="2" key="3">
    <citation type="submission" date="2025-09" db="UniProtKB">
        <authorList>
            <consortium name="Ensembl"/>
        </authorList>
    </citation>
    <scope>IDENTIFICATION</scope>
</reference>
<feature type="transmembrane region" description="Helical" evidence="1">
    <location>
        <begin position="295"/>
        <end position="316"/>
    </location>
</feature>
<dbReference type="Proteomes" id="UP000265040">
    <property type="component" value="Chromosome 7"/>
</dbReference>
<feature type="transmembrane region" description="Helical" evidence="1">
    <location>
        <begin position="64"/>
        <end position="88"/>
    </location>
</feature>
<keyword evidence="1" id="KW-0812">Transmembrane</keyword>
<feature type="transmembrane region" description="Helical" evidence="1">
    <location>
        <begin position="143"/>
        <end position="160"/>
    </location>
</feature>
<dbReference type="GO" id="GO:0043235">
    <property type="term" value="C:receptor complex"/>
    <property type="evidence" value="ECO:0007669"/>
    <property type="project" value="TreeGrafter"/>
</dbReference>
<dbReference type="Ensembl" id="ENSATET00000018298.2">
    <property type="protein sequence ID" value="ENSATEP00000017998.2"/>
    <property type="gene ID" value="ENSATEG00000012516.2"/>
</dbReference>